<dbReference type="WBParaSite" id="PSAMB.scaffold2354size30383.g17453.t1">
    <property type="protein sequence ID" value="PSAMB.scaffold2354size30383.g17453.t1"/>
    <property type="gene ID" value="PSAMB.scaffold2354size30383.g17453"/>
</dbReference>
<protein>
    <submittedName>
        <fullName evidence="3">DUF4136 domain-containing protein</fullName>
    </submittedName>
</protein>
<reference evidence="3" key="1">
    <citation type="submission" date="2022-11" db="UniProtKB">
        <authorList>
            <consortium name="WormBaseParasite"/>
        </authorList>
    </citation>
    <scope>IDENTIFICATION</scope>
</reference>
<sequence length="201" mass="21314">MAYFTWARKKRVLYVLLLQISLANSCAPGIGPILGAGPLIRNPRFEFDVTPASLWTYSSQQIYGIDQSANANAAQAALNNDVRNAILTALAAWRITDSFTVDAKFTDSPQISGPTTPATPCGAAVPPVPGGCSLAGTMISSFTTTPPGAAYILTMIVNVQTQTRLTQAQWILIGNQILTNLAVSSKALPRSMITTVTGEQL</sequence>
<keyword evidence="2" id="KW-1185">Reference proteome</keyword>
<dbReference type="Proteomes" id="UP000887566">
    <property type="component" value="Unplaced"/>
</dbReference>
<evidence type="ECO:0000256" key="1">
    <source>
        <dbReference type="SAM" id="SignalP"/>
    </source>
</evidence>
<keyword evidence="1" id="KW-0732">Signal</keyword>
<evidence type="ECO:0000313" key="2">
    <source>
        <dbReference type="Proteomes" id="UP000887566"/>
    </source>
</evidence>
<proteinExistence type="predicted"/>
<accession>A0A914VT71</accession>
<name>A0A914VT71_9BILA</name>
<dbReference type="AlphaFoldDB" id="A0A914VT71"/>
<feature type="chain" id="PRO_5037893132" evidence="1">
    <location>
        <begin position="26"/>
        <end position="201"/>
    </location>
</feature>
<evidence type="ECO:0000313" key="3">
    <source>
        <dbReference type="WBParaSite" id="PSAMB.scaffold2354size30383.g17453.t1"/>
    </source>
</evidence>
<organism evidence="2 3">
    <name type="scientific">Plectus sambesii</name>
    <dbReference type="NCBI Taxonomy" id="2011161"/>
    <lineage>
        <taxon>Eukaryota</taxon>
        <taxon>Metazoa</taxon>
        <taxon>Ecdysozoa</taxon>
        <taxon>Nematoda</taxon>
        <taxon>Chromadorea</taxon>
        <taxon>Plectida</taxon>
        <taxon>Plectina</taxon>
        <taxon>Plectoidea</taxon>
        <taxon>Plectidae</taxon>
        <taxon>Plectus</taxon>
    </lineage>
</organism>
<feature type="signal peptide" evidence="1">
    <location>
        <begin position="1"/>
        <end position="25"/>
    </location>
</feature>